<dbReference type="AlphaFoldDB" id="A0A4U5LU70"/>
<evidence type="ECO:0000313" key="2">
    <source>
        <dbReference type="Proteomes" id="UP000298663"/>
    </source>
</evidence>
<keyword evidence="2" id="KW-1185">Reference proteome</keyword>
<dbReference type="Proteomes" id="UP000298663">
    <property type="component" value="Unassembled WGS sequence"/>
</dbReference>
<protein>
    <submittedName>
        <fullName evidence="1">Uncharacterized protein</fullName>
    </submittedName>
</protein>
<dbReference type="EMBL" id="AZBU02000012">
    <property type="protein sequence ID" value="TKR59647.1"/>
    <property type="molecule type" value="Genomic_DNA"/>
</dbReference>
<comment type="caution">
    <text evidence="1">The sequence shown here is derived from an EMBL/GenBank/DDBJ whole genome shotgun (WGS) entry which is preliminary data.</text>
</comment>
<reference evidence="1 2" key="2">
    <citation type="journal article" date="2019" name="G3 (Bethesda)">
        <title>Hybrid Assembly of the Genome of the Entomopathogenic Nematode Steinernema carpocapsae Identifies the X-Chromosome.</title>
        <authorList>
            <person name="Serra L."/>
            <person name="Macchietto M."/>
            <person name="Macias-Munoz A."/>
            <person name="McGill C.J."/>
            <person name="Rodriguez I.M."/>
            <person name="Rodriguez B."/>
            <person name="Murad R."/>
            <person name="Mortazavi A."/>
        </authorList>
    </citation>
    <scope>NUCLEOTIDE SEQUENCE [LARGE SCALE GENOMIC DNA]</scope>
    <source>
        <strain evidence="1 2">ALL</strain>
    </source>
</reference>
<reference evidence="1 2" key="1">
    <citation type="journal article" date="2015" name="Genome Biol.">
        <title>Comparative genomics of Steinernema reveals deeply conserved gene regulatory networks.</title>
        <authorList>
            <person name="Dillman A.R."/>
            <person name="Macchietto M."/>
            <person name="Porter C.F."/>
            <person name="Rogers A."/>
            <person name="Williams B."/>
            <person name="Antoshechkin I."/>
            <person name="Lee M.M."/>
            <person name="Goodwin Z."/>
            <person name="Lu X."/>
            <person name="Lewis E.E."/>
            <person name="Goodrich-Blair H."/>
            <person name="Stock S.P."/>
            <person name="Adams B.J."/>
            <person name="Sternberg P.W."/>
            <person name="Mortazavi A."/>
        </authorList>
    </citation>
    <scope>NUCLEOTIDE SEQUENCE [LARGE SCALE GENOMIC DNA]</scope>
    <source>
        <strain evidence="1 2">ALL</strain>
    </source>
</reference>
<name>A0A4U5LU70_STECR</name>
<gene>
    <name evidence="1" type="ORF">L596_029287</name>
</gene>
<organism evidence="1 2">
    <name type="scientific">Steinernema carpocapsae</name>
    <name type="common">Entomopathogenic nematode</name>
    <dbReference type="NCBI Taxonomy" id="34508"/>
    <lineage>
        <taxon>Eukaryota</taxon>
        <taxon>Metazoa</taxon>
        <taxon>Ecdysozoa</taxon>
        <taxon>Nematoda</taxon>
        <taxon>Chromadorea</taxon>
        <taxon>Rhabditida</taxon>
        <taxon>Tylenchina</taxon>
        <taxon>Panagrolaimomorpha</taxon>
        <taxon>Strongyloidoidea</taxon>
        <taxon>Steinernematidae</taxon>
        <taxon>Steinernema</taxon>
    </lineage>
</organism>
<evidence type="ECO:0000313" key="1">
    <source>
        <dbReference type="EMBL" id="TKR59647.1"/>
    </source>
</evidence>
<sequence length="173" mass="19583">MVLEELPCIALGPIDHLRTAANHNSSTSPFPRFITMDSLPFDFYNALLFQAKDQKGSLIEKYAQLSGLLGIVAQDLFFNQYSVTIRICGDQLDVKGYNCGPNFESFVYNRRNLKRKYCVGTEVCFSMYDPIPGPEILTKNKEIDLKAVTELVLFETKMDRSVLVLGHLADSFR</sequence>
<proteinExistence type="predicted"/>
<accession>A0A4U5LU70</accession>